<dbReference type="InterPro" id="IPR029058">
    <property type="entry name" value="AB_hydrolase_fold"/>
</dbReference>
<proteinExistence type="predicted"/>
<name>A0ABW1KUB8_9PROT</name>
<keyword evidence="1 3" id="KW-0378">Hydrolase</keyword>
<dbReference type="PANTHER" id="PTHR43798:SF31">
    <property type="entry name" value="AB HYDROLASE SUPERFAMILY PROTEIN YCLE"/>
    <property type="match status" value="1"/>
</dbReference>
<organism evidence="3 4">
    <name type="scientific">Hyphococcus aureus</name>
    <dbReference type="NCBI Taxonomy" id="2666033"/>
    <lineage>
        <taxon>Bacteria</taxon>
        <taxon>Pseudomonadati</taxon>
        <taxon>Pseudomonadota</taxon>
        <taxon>Alphaproteobacteria</taxon>
        <taxon>Parvularculales</taxon>
        <taxon>Parvularculaceae</taxon>
        <taxon>Hyphococcus</taxon>
    </lineage>
</organism>
<dbReference type="Pfam" id="PF12697">
    <property type="entry name" value="Abhydrolase_6"/>
    <property type="match status" value="1"/>
</dbReference>
<dbReference type="GO" id="GO:0016787">
    <property type="term" value="F:hydrolase activity"/>
    <property type="evidence" value="ECO:0007669"/>
    <property type="project" value="UniProtKB-KW"/>
</dbReference>
<reference evidence="3 4" key="1">
    <citation type="submission" date="2024-09" db="EMBL/GenBank/DDBJ databases">
        <authorList>
            <person name="Zhang Z.-H."/>
        </authorList>
    </citation>
    <scope>NUCLEOTIDE SEQUENCE [LARGE SCALE GENOMIC DNA]</scope>
    <source>
        <strain evidence="3 4">HHTR114</strain>
    </source>
</reference>
<dbReference type="InterPro" id="IPR000073">
    <property type="entry name" value="AB_hydrolase_1"/>
</dbReference>
<dbReference type="PANTHER" id="PTHR43798">
    <property type="entry name" value="MONOACYLGLYCEROL LIPASE"/>
    <property type="match status" value="1"/>
</dbReference>
<dbReference type="PRINTS" id="PR00111">
    <property type="entry name" value="ABHYDROLASE"/>
</dbReference>
<sequence length="273" mass="29574">MTGASTEIVNIPVVGGVLEAELRGGISSNASPPIVFLHGWTLDRRMWAQQMKALAAEHPVIAFDRRGFGQSTAPAGIDLEPDDIIAVQDYFSLQASVVVGMSQAGRIALEFALRRPQRTIGLILEGAGLSGFKPAAKPDEQIPLGHYRSLLEAGQIDKMRKEWREHPLMQSPNPDAVKCMDDMLRSYDGRDLRTPLSSSFGVDPDALGKIQSPVLAVTGDQETPWRRLVADAIAYGVPDARRATVKNAGHVCNLCNPEGFNAIIGAFLAELHK</sequence>
<evidence type="ECO:0000313" key="4">
    <source>
        <dbReference type="Proteomes" id="UP001596116"/>
    </source>
</evidence>
<dbReference type="InterPro" id="IPR050266">
    <property type="entry name" value="AB_hydrolase_sf"/>
</dbReference>
<feature type="domain" description="AB hydrolase-1" evidence="2">
    <location>
        <begin position="34"/>
        <end position="261"/>
    </location>
</feature>
<evidence type="ECO:0000256" key="1">
    <source>
        <dbReference type="ARBA" id="ARBA00022801"/>
    </source>
</evidence>
<keyword evidence="4" id="KW-1185">Reference proteome</keyword>
<comment type="caution">
    <text evidence="3">The sequence shown here is derived from an EMBL/GenBank/DDBJ whole genome shotgun (WGS) entry which is preliminary data.</text>
</comment>
<evidence type="ECO:0000259" key="2">
    <source>
        <dbReference type="Pfam" id="PF12697"/>
    </source>
</evidence>
<gene>
    <name evidence="3" type="ORF">ACFMB1_09195</name>
</gene>
<protein>
    <submittedName>
        <fullName evidence="3">Alpha/beta fold hydrolase</fullName>
    </submittedName>
</protein>
<accession>A0ABW1KUB8</accession>
<dbReference type="Gene3D" id="3.40.50.1820">
    <property type="entry name" value="alpha/beta hydrolase"/>
    <property type="match status" value="1"/>
</dbReference>
<dbReference type="EMBL" id="JBHPON010000001">
    <property type="protein sequence ID" value="MFC6035716.1"/>
    <property type="molecule type" value="Genomic_DNA"/>
</dbReference>
<dbReference type="SUPFAM" id="SSF53474">
    <property type="entry name" value="alpha/beta-Hydrolases"/>
    <property type="match status" value="1"/>
</dbReference>
<dbReference type="RefSeq" id="WP_379878768.1">
    <property type="nucleotide sequence ID" value="NZ_JBHPON010000001.1"/>
</dbReference>
<evidence type="ECO:0000313" key="3">
    <source>
        <dbReference type="EMBL" id="MFC6035716.1"/>
    </source>
</evidence>
<dbReference type="Proteomes" id="UP001596116">
    <property type="component" value="Unassembled WGS sequence"/>
</dbReference>